<dbReference type="EMBL" id="CP017606">
    <property type="protein sequence ID" value="ATW29124.1"/>
    <property type="molecule type" value="Genomic_DNA"/>
</dbReference>
<evidence type="ECO:0000313" key="8">
    <source>
        <dbReference type="EMBL" id="ATW29124.1"/>
    </source>
</evidence>
<comment type="pathway">
    <text evidence="1">Carbohydrate metabolism; galactose metabolism.</text>
</comment>
<dbReference type="Gene3D" id="3.90.25.10">
    <property type="entry name" value="UDP-galactose 4-epimerase, domain 1"/>
    <property type="match status" value="1"/>
</dbReference>
<dbReference type="GeneID" id="66260119"/>
<organism evidence="9 10">
    <name type="scientific">Candidatus Williamhamiltonella defendens</name>
    <dbReference type="NCBI Taxonomy" id="138072"/>
    <lineage>
        <taxon>Bacteria</taxon>
        <taxon>Pseudomonadati</taxon>
        <taxon>Pseudomonadota</taxon>
        <taxon>Gammaproteobacteria</taxon>
        <taxon>Enterobacterales</taxon>
        <taxon>Enterobacteriaceae</taxon>
        <taxon>aphid secondary symbionts</taxon>
        <taxon>Candidatus Williamhamiltonella</taxon>
    </lineage>
</organism>
<reference evidence="9" key="4">
    <citation type="journal article" date="2018" name="Genome Biol. Evol.">
        <title>Culture-Facilitated Comparative Genomics of the Facultative Symbiont Hamiltonella defensa.</title>
        <authorList>
            <person name="Chevignon G."/>
            <person name="Boyd B.M."/>
            <person name="Brandt J.W."/>
            <person name="Oliver K.M."/>
            <person name="Strand M.R."/>
        </authorList>
    </citation>
    <scope>NUCLEOTIDE SEQUENCE</scope>
    <source>
        <strain evidence="8">A2C</strain>
        <strain evidence="9">ZA17</strain>
    </source>
</reference>
<dbReference type="Pfam" id="PF01370">
    <property type="entry name" value="Epimerase"/>
    <property type="match status" value="1"/>
</dbReference>
<dbReference type="SUPFAM" id="SSF51735">
    <property type="entry name" value="NAD(P)-binding Rossmann-fold domains"/>
    <property type="match status" value="1"/>
</dbReference>
<evidence type="ECO:0000313" key="9">
    <source>
        <dbReference type="EMBL" id="ATW33067.1"/>
    </source>
</evidence>
<dbReference type="EMBL" id="CP017613">
    <property type="protein sequence ID" value="ATW33067.1"/>
    <property type="molecule type" value="Genomic_DNA"/>
</dbReference>
<feature type="domain" description="NAD-dependent epimerase/dehydratase" evidence="6">
    <location>
        <begin position="11"/>
        <end position="252"/>
    </location>
</feature>
<evidence type="ECO:0000313" key="10">
    <source>
        <dbReference type="Proteomes" id="UP000229055"/>
    </source>
</evidence>
<reference evidence="10 11" key="1">
    <citation type="submission" date="2016-10" db="EMBL/GenBank/DDBJ databases">
        <authorList>
            <person name="Chevignon G."/>
        </authorList>
    </citation>
    <scope>NUCLEOTIDE SEQUENCE [LARGE SCALE GENOMIC DNA]</scope>
    <source>
        <strain evidence="11">A2C</strain>
        <strain evidence="10">ZA17</strain>
    </source>
</reference>
<dbReference type="RefSeq" id="WP_012737923.1">
    <property type="nucleotide sequence ID" value="NZ_CADIJI010000005.1"/>
</dbReference>
<dbReference type="Gene3D" id="3.40.50.720">
    <property type="entry name" value="NAD(P)-binding Rossmann-like Domain"/>
    <property type="match status" value="1"/>
</dbReference>
<dbReference type="InterPro" id="IPR001509">
    <property type="entry name" value="Epimerase_deHydtase"/>
</dbReference>
<reference evidence="10 11" key="3">
    <citation type="submission" date="2017-11" db="EMBL/GenBank/DDBJ databases">
        <title>PacBio sequencing of new strain of the secondary endosymbiont Candidatus Hamiltonella defensa.</title>
        <authorList>
            <person name="Strand M.R."/>
            <person name="Oliver K."/>
        </authorList>
    </citation>
    <scope>NUCLEOTIDE SEQUENCE [LARGE SCALE GENOMIC DNA]</scope>
    <source>
        <strain evidence="11">A2C</strain>
        <strain evidence="10">ZA17</strain>
    </source>
</reference>
<evidence type="ECO:0000256" key="5">
    <source>
        <dbReference type="ARBA" id="ARBA00033067"/>
    </source>
</evidence>
<evidence type="ECO:0000256" key="4">
    <source>
        <dbReference type="ARBA" id="ARBA00031367"/>
    </source>
</evidence>
<gene>
    <name evidence="8" type="ORF">BJP41_00830</name>
    <name evidence="9" type="ORF">BJP43_00895</name>
    <name evidence="7" type="ORF">CJJ18_00900</name>
</gene>
<name>A0A2D3T5W2_9ENTR</name>
<dbReference type="Proteomes" id="UP000230008">
    <property type="component" value="Chromosome"/>
</dbReference>
<dbReference type="PANTHER" id="PTHR43725">
    <property type="entry name" value="UDP-GLUCOSE 4-EPIMERASE"/>
    <property type="match status" value="1"/>
</dbReference>
<evidence type="ECO:0000256" key="1">
    <source>
        <dbReference type="ARBA" id="ARBA00004947"/>
    </source>
</evidence>
<evidence type="ECO:0000256" key="2">
    <source>
        <dbReference type="ARBA" id="ARBA00007637"/>
    </source>
</evidence>
<dbReference type="OMA" id="GMVIPRF"/>
<evidence type="ECO:0000313" key="7">
    <source>
        <dbReference type="EMBL" id="ASV32925.1"/>
    </source>
</evidence>
<sequence length="328" mass="35893">MHNKKNIPISLVAGAAGFIGSHLCECLLNEGKRVVAVDNFSRGQKRYLERHVNNPDFKLLSADLSQRDDTSYTFEEAAKQGTISEVWHLAANSDISAGVADGDIDLKDTFLTTVEILKAMKLHCVRELYFASSSAIYGDLGDQQLHENIGPLMPISNYGAMKLASEALISASCEAELDKACVFRFPNVVGAPATHGVIYDFIHKLIANPECLEVLGNGTQQKAYLHVSDLISAMIAFRARTDTSKREVINIGPIDTGVTVKWIAEQVVSRINPLAQIKYGKGNKGWIGDVPKFHYSTEKLQSYGWQPKLGSAEAVRSAINEIADQLGQ</sequence>
<evidence type="ECO:0000256" key="3">
    <source>
        <dbReference type="ARBA" id="ARBA00018569"/>
    </source>
</evidence>
<dbReference type="InterPro" id="IPR036291">
    <property type="entry name" value="NAD(P)-bd_dom_sf"/>
</dbReference>
<dbReference type="Proteomes" id="UP000792865">
    <property type="component" value="Chromosome"/>
</dbReference>
<dbReference type="PANTHER" id="PTHR43725:SF53">
    <property type="entry name" value="UDP-ARABINOSE 4-EPIMERASE 1"/>
    <property type="match status" value="1"/>
</dbReference>
<protein>
    <recommendedName>
        <fullName evidence="3">UDP-glucose 4-epimerase</fullName>
    </recommendedName>
    <alternativeName>
        <fullName evidence="5">Galactowaldenase</fullName>
    </alternativeName>
    <alternativeName>
        <fullName evidence="4">UDP-galactose 4-epimerase</fullName>
    </alternativeName>
</protein>
<accession>A0A2D3T5W2</accession>
<evidence type="ECO:0000313" key="11">
    <source>
        <dbReference type="Proteomes" id="UP000230008"/>
    </source>
</evidence>
<dbReference type="Proteomes" id="UP000229055">
    <property type="component" value="Chromosome"/>
</dbReference>
<dbReference type="AlphaFoldDB" id="A0A2D3T5W2"/>
<evidence type="ECO:0000259" key="6">
    <source>
        <dbReference type="Pfam" id="PF01370"/>
    </source>
</evidence>
<reference evidence="7" key="2">
    <citation type="submission" date="2017-08" db="EMBL/GenBank/DDBJ databases">
        <title>Genome sequence of Candidatus Hamiltonella defensa from Acyrthosiphon pisum strain MI47.</title>
        <authorList>
            <person name="Patel V.A."/>
            <person name="Chevignon G."/>
            <person name="Russell J.A."/>
            <person name="Oliver K.M."/>
        </authorList>
    </citation>
    <scope>NUCLEOTIDE SEQUENCE</scope>
    <source>
        <strain evidence="7">MI47</strain>
    </source>
</reference>
<comment type="similarity">
    <text evidence="2">Belongs to the NAD(P)-dependent epimerase/dehydratase family.</text>
</comment>
<proteinExistence type="inferred from homology"/>
<dbReference type="EMBL" id="CP022932">
    <property type="protein sequence ID" value="ASV32925.1"/>
    <property type="molecule type" value="Genomic_DNA"/>
</dbReference>